<dbReference type="Gene3D" id="1.10.287.130">
    <property type="match status" value="1"/>
</dbReference>
<keyword evidence="8" id="KW-0902">Two-component regulatory system</keyword>
<evidence type="ECO:0000256" key="6">
    <source>
        <dbReference type="ARBA" id="ARBA00022777"/>
    </source>
</evidence>
<comment type="catalytic activity">
    <reaction evidence="1">
        <text>ATP + protein L-histidine = ADP + protein N-phospho-L-histidine.</text>
        <dbReference type="EC" id="2.7.13.3"/>
    </reaction>
</comment>
<evidence type="ECO:0000259" key="11">
    <source>
        <dbReference type="PROSITE" id="PS50110"/>
    </source>
</evidence>
<dbReference type="InterPro" id="IPR036097">
    <property type="entry name" value="HisK_dim/P_sf"/>
</dbReference>
<dbReference type="InterPro" id="IPR036890">
    <property type="entry name" value="HATPase_C_sf"/>
</dbReference>
<dbReference type="InterPro" id="IPR001789">
    <property type="entry name" value="Sig_transdc_resp-reg_receiver"/>
</dbReference>
<dbReference type="SMART" id="SM00387">
    <property type="entry name" value="HATPase_c"/>
    <property type="match status" value="1"/>
</dbReference>
<keyword evidence="6" id="KW-0418">Kinase</keyword>
<dbReference type="FunFam" id="1.10.287.130:FF:000002">
    <property type="entry name" value="Two-component osmosensing histidine kinase"/>
    <property type="match status" value="1"/>
</dbReference>
<dbReference type="GO" id="GO:0005886">
    <property type="term" value="C:plasma membrane"/>
    <property type="evidence" value="ECO:0007669"/>
    <property type="project" value="TreeGrafter"/>
</dbReference>
<evidence type="ECO:0000256" key="7">
    <source>
        <dbReference type="ARBA" id="ARBA00022840"/>
    </source>
</evidence>
<dbReference type="Gene3D" id="3.30.450.20">
    <property type="entry name" value="PAS domain"/>
    <property type="match status" value="2"/>
</dbReference>
<keyword evidence="5" id="KW-0547">Nucleotide-binding</keyword>
<dbReference type="PROSITE" id="PS50109">
    <property type="entry name" value="HIS_KIN"/>
    <property type="match status" value="1"/>
</dbReference>
<dbReference type="SUPFAM" id="SSF55874">
    <property type="entry name" value="ATPase domain of HSP90 chaperone/DNA topoisomerase II/histidine kinase"/>
    <property type="match status" value="1"/>
</dbReference>
<dbReference type="Pfam" id="PF02518">
    <property type="entry name" value="HATPase_c"/>
    <property type="match status" value="1"/>
</dbReference>
<feature type="domain" description="Response regulatory" evidence="11">
    <location>
        <begin position="920"/>
        <end position="1033"/>
    </location>
</feature>
<dbReference type="CDD" id="cd17546">
    <property type="entry name" value="REC_hyHK_CKI1_RcsC-like"/>
    <property type="match status" value="1"/>
</dbReference>
<dbReference type="InterPro" id="IPR003594">
    <property type="entry name" value="HATPase_dom"/>
</dbReference>
<dbReference type="SUPFAM" id="SSF55785">
    <property type="entry name" value="PYP-like sensor domain (PAS domain)"/>
    <property type="match status" value="1"/>
</dbReference>
<dbReference type="GO" id="GO:0009927">
    <property type="term" value="F:histidine phosphotransfer kinase activity"/>
    <property type="evidence" value="ECO:0007669"/>
    <property type="project" value="TreeGrafter"/>
</dbReference>
<evidence type="ECO:0000256" key="4">
    <source>
        <dbReference type="ARBA" id="ARBA00022679"/>
    </source>
</evidence>
<proteinExistence type="predicted"/>
<dbReference type="EMBL" id="VWMK01000004">
    <property type="protein sequence ID" value="KAA3767876.1"/>
    <property type="molecule type" value="Genomic_DNA"/>
</dbReference>
<dbReference type="Proteomes" id="UP000422221">
    <property type="component" value="Unassembled WGS sequence"/>
</dbReference>
<evidence type="ECO:0000256" key="1">
    <source>
        <dbReference type="ARBA" id="ARBA00000085"/>
    </source>
</evidence>
<evidence type="ECO:0000313" key="13">
    <source>
        <dbReference type="Proteomes" id="UP000422221"/>
    </source>
</evidence>
<dbReference type="Gene3D" id="3.40.50.2300">
    <property type="match status" value="3"/>
</dbReference>
<dbReference type="InterPro" id="IPR003661">
    <property type="entry name" value="HisK_dim/P_dom"/>
</dbReference>
<dbReference type="PROSITE" id="PS50110">
    <property type="entry name" value="RESPONSE_REGULATORY"/>
    <property type="match status" value="1"/>
</dbReference>
<dbReference type="InterPro" id="IPR004358">
    <property type="entry name" value="Sig_transdc_His_kin-like_C"/>
</dbReference>
<evidence type="ECO:0000256" key="2">
    <source>
        <dbReference type="ARBA" id="ARBA00012438"/>
    </source>
</evidence>
<evidence type="ECO:0000256" key="5">
    <source>
        <dbReference type="ARBA" id="ARBA00022741"/>
    </source>
</evidence>
<dbReference type="AlphaFoldDB" id="A0A7J4XLM6"/>
<reference evidence="12 13" key="1">
    <citation type="journal article" date="2019" name="Nat. Med.">
        <title>A library of human gut bacterial isolates paired with longitudinal multiomics data enables mechanistic microbiome research.</title>
        <authorList>
            <person name="Poyet M."/>
            <person name="Groussin M."/>
            <person name="Gibbons S.M."/>
            <person name="Avila-Pacheco J."/>
            <person name="Jiang X."/>
            <person name="Kearney S.M."/>
            <person name="Perrotta A.R."/>
            <person name="Berdy B."/>
            <person name="Zhao S."/>
            <person name="Lieberman T.D."/>
            <person name="Swanson P.K."/>
            <person name="Smith M."/>
            <person name="Roesemann S."/>
            <person name="Alexander J.E."/>
            <person name="Rich S.A."/>
            <person name="Livny J."/>
            <person name="Vlamakis H."/>
            <person name="Clish C."/>
            <person name="Bullock K."/>
            <person name="Deik A."/>
            <person name="Scott J."/>
            <person name="Pierce K.A."/>
            <person name="Xavier R.J."/>
            <person name="Alm E.J."/>
        </authorList>
    </citation>
    <scope>NUCLEOTIDE SEQUENCE [LARGE SCALE GENOMIC DNA]</scope>
    <source>
        <strain evidence="12 13">BIOML-A10</strain>
    </source>
</reference>
<dbReference type="SMART" id="SM00448">
    <property type="entry name" value="REC"/>
    <property type="match status" value="1"/>
</dbReference>
<dbReference type="PANTHER" id="PTHR43047">
    <property type="entry name" value="TWO-COMPONENT HISTIDINE PROTEIN KINASE"/>
    <property type="match status" value="1"/>
</dbReference>
<evidence type="ECO:0000313" key="12">
    <source>
        <dbReference type="EMBL" id="KAA3767876.1"/>
    </source>
</evidence>
<dbReference type="RefSeq" id="WP_130058464.1">
    <property type="nucleotide sequence ID" value="NZ_JADNPJ010000030.1"/>
</dbReference>
<dbReference type="InterPro" id="IPR005467">
    <property type="entry name" value="His_kinase_dom"/>
</dbReference>
<protein>
    <recommendedName>
        <fullName evidence="2">histidine kinase</fullName>
        <ecNumber evidence="2">2.7.13.3</ecNumber>
    </recommendedName>
</protein>
<keyword evidence="3 9" id="KW-0597">Phosphoprotein</keyword>
<dbReference type="EC" id="2.7.13.3" evidence="2"/>
<dbReference type="Gene3D" id="3.30.565.10">
    <property type="entry name" value="Histidine kinase-like ATPase, C-terminal domain"/>
    <property type="match status" value="1"/>
</dbReference>
<dbReference type="PRINTS" id="PR00344">
    <property type="entry name" value="BCTRLSENSOR"/>
</dbReference>
<feature type="modified residue" description="4-aspartylphosphate" evidence="9">
    <location>
        <position position="968"/>
    </location>
</feature>
<feature type="domain" description="Histidine kinase" evidence="10">
    <location>
        <begin position="684"/>
        <end position="897"/>
    </location>
</feature>
<evidence type="ECO:0000259" key="10">
    <source>
        <dbReference type="PROSITE" id="PS50109"/>
    </source>
</evidence>
<evidence type="ECO:0000256" key="3">
    <source>
        <dbReference type="ARBA" id="ARBA00022553"/>
    </source>
</evidence>
<dbReference type="CDD" id="cd16922">
    <property type="entry name" value="HATPase_EvgS-ArcB-TorS-like"/>
    <property type="match status" value="1"/>
</dbReference>
<dbReference type="SUPFAM" id="SSF47384">
    <property type="entry name" value="Homodimeric domain of signal transducing histidine kinase"/>
    <property type="match status" value="1"/>
</dbReference>
<dbReference type="GO" id="GO:0005524">
    <property type="term" value="F:ATP binding"/>
    <property type="evidence" value="ECO:0007669"/>
    <property type="project" value="UniProtKB-KW"/>
</dbReference>
<dbReference type="SMART" id="SM00388">
    <property type="entry name" value="HisKA"/>
    <property type="match status" value="1"/>
</dbReference>
<dbReference type="InterPro" id="IPR011006">
    <property type="entry name" value="CheY-like_superfamily"/>
</dbReference>
<dbReference type="CDD" id="cd00082">
    <property type="entry name" value="HisKA"/>
    <property type="match status" value="1"/>
</dbReference>
<sequence>MRSILKAIIITLCLLVKTYLSYSENTGTNINHILVLNAYSSSNPWSNSFITPIVNMASQNKQIGVYVENLNMLTLQDAEARKNLKKDILSEVYSYSPKVIVLIGNASFILHDELNRRWPDIPMILCGERDYTGPIDSIIQGHPLTEEERIPINSLQDKYNLTMMQANIYMEENLQLMKQLIPQMDKVIYIGDETYICQQNDYDLSKLIREKYPEMGYEFISAKNTSTDSLFSILNQQDLQTTGILFSSWLRAKDYNGNTVLISNSHRIIATSSMPLFSFRTVGVDEEGGIVGGYIYDEEKYVDRLLNTIKEILNGKQARDIPFYYATDAAPRFNYQSLIQHNLSPERCPENTVFYNAPPTFWEQYEYIIIGSICFIIVLLLSFQYHRLHVLEKMKRLQQKELETTTRYYSLINNMPILYMSEELIKNKEGRIIDTKYTDVNKHFENRFFKRNEIIGKSGSEMFPESMPQFLYFMNIALQEKRSITFSYYYKEIDTFYDIVVNATSDGRFMDVFCLNSTELHHAQKQLRSINHKLSMALDIANIVPWKWNLQTHTILCDINKPVELSDNNKINEEQMSVPDNQYFAKIYKEDLPKVKEAYADLIAGRIQTVKEEYRVVNRVNGCKHIDWVEARAAVESYDEKGKPLTLVGSSLVITERKKMETDLVSAKNRAEESNRLKSAFLANMSHEIRTPLNAIVGFSGILASTEAEEEKQEYVSIIDNNNTLLLQLISDILDLSKIEAGTMEFIDTDFELNKVMTELESSLRLKLSPDKEVTLSFEPQLPELYIHAERNRISQIIINLATNAIKFTNKGSIRFGYEKRDNGTLYFYVTDTGCGIPAEKQKDIFERFVKLNNFAQGTGLGLSICQTLVEHMGGEIGLKSQINEGSTFWFTLPYVPATNQHHEEETKSEPIKIKKQKITILVAEDHESNYHLIESILKKDYTLVHAWNGKEAVALFKEYAPQLILMDINMPVMDGYEATKEIRKYSTQVPIIAVTAFAYASDEQKVMENGFDAYMAKPINADQLKTQITSMLRQHIIFM</sequence>
<dbReference type="PANTHER" id="PTHR43047:SF72">
    <property type="entry name" value="OSMOSENSING HISTIDINE PROTEIN KINASE SLN1"/>
    <property type="match status" value="1"/>
</dbReference>
<keyword evidence="7" id="KW-0067">ATP-binding</keyword>
<evidence type="ECO:0000256" key="8">
    <source>
        <dbReference type="ARBA" id="ARBA00023012"/>
    </source>
</evidence>
<evidence type="ECO:0000256" key="9">
    <source>
        <dbReference type="PROSITE-ProRule" id="PRU00169"/>
    </source>
</evidence>
<gene>
    <name evidence="12" type="ORF">F3F73_05625</name>
</gene>
<name>A0A7J4XLM6_9BACE</name>
<dbReference type="Pfam" id="PF00512">
    <property type="entry name" value="HisKA"/>
    <property type="match status" value="1"/>
</dbReference>
<dbReference type="InterPro" id="IPR035965">
    <property type="entry name" value="PAS-like_dom_sf"/>
</dbReference>
<organism evidence="12 13">
    <name type="scientific">Bacteroides salyersiae</name>
    <dbReference type="NCBI Taxonomy" id="291644"/>
    <lineage>
        <taxon>Bacteria</taxon>
        <taxon>Pseudomonadati</taxon>
        <taxon>Bacteroidota</taxon>
        <taxon>Bacteroidia</taxon>
        <taxon>Bacteroidales</taxon>
        <taxon>Bacteroidaceae</taxon>
        <taxon>Bacteroides</taxon>
    </lineage>
</organism>
<dbReference type="Pfam" id="PF00072">
    <property type="entry name" value="Response_reg"/>
    <property type="match status" value="1"/>
</dbReference>
<dbReference type="GO" id="GO:0000155">
    <property type="term" value="F:phosphorelay sensor kinase activity"/>
    <property type="evidence" value="ECO:0007669"/>
    <property type="project" value="InterPro"/>
</dbReference>
<comment type="caution">
    <text evidence="12">The sequence shown here is derived from an EMBL/GenBank/DDBJ whole genome shotgun (WGS) entry which is preliminary data.</text>
</comment>
<accession>A0A7J4XLM6</accession>
<dbReference type="SUPFAM" id="SSF52172">
    <property type="entry name" value="CheY-like"/>
    <property type="match status" value="1"/>
</dbReference>
<keyword evidence="4" id="KW-0808">Transferase</keyword>